<evidence type="ECO:0000256" key="2">
    <source>
        <dbReference type="ARBA" id="ARBA00012669"/>
    </source>
</evidence>
<evidence type="ECO:0000256" key="4">
    <source>
        <dbReference type="ARBA" id="ARBA00022490"/>
    </source>
</evidence>
<dbReference type="InterPro" id="IPR036094">
    <property type="entry name" value="NadA_sf"/>
</dbReference>
<feature type="binding site" evidence="10">
    <location>
        <position position="214"/>
    </location>
    <ligand>
        <name>iminosuccinate</name>
        <dbReference type="ChEBI" id="CHEBI:77875"/>
    </ligand>
</feature>
<evidence type="ECO:0000256" key="7">
    <source>
        <dbReference type="ARBA" id="ARBA00022723"/>
    </source>
</evidence>
<name>A0A7J4JUG0_9ARCH</name>
<dbReference type="GO" id="GO:0046872">
    <property type="term" value="F:metal ion binding"/>
    <property type="evidence" value="ECO:0007669"/>
    <property type="project" value="UniProtKB-KW"/>
</dbReference>
<dbReference type="EC" id="2.5.1.72" evidence="2 10"/>
<comment type="pathway">
    <text evidence="1 10">Cofactor biosynthesis; NAD(+) biosynthesis; quinolinate from iminoaspartate: step 1/1.</text>
</comment>
<protein>
    <recommendedName>
        <fullName evidence="2 10">Quinolinate synthase</fullName>
        <ecNumber evidence="2 10">2.5.1.72</ecNumber>
    </recommendedName>
</protein>
<evidence type="ECO:0000313" key="11">
    <source>
        <dbReference type="EMBL" id="HIH21421.1"/>
    </source>
</evidence>
<keyword evidence="5 10" id="KW-0662">Pyridine nucleotide biosynthesis</keyword>
<dbReference type="UniPathway" id="UPA00253">
    <property type="reaction ID" value="UER00327"/>
</dbReference>
<feature type="binding site" evidence="10">
    <location>
        <position position="86"/>
    </location>
    <ligand>
        <name>[4Fe-4S] cluster</name>
        <dbReference type="ChEBI" id="CHEBI:49883"/>
    </ligand>
</feature>
<dbReference type="NCBIfam" id="NF006879">
    <property type="entry name" value="PRK09375.1-4"/>
    <property type="match status" value="1"/>
</dbReference>
<feature type="binding site" evidence="10">
    <location>
        <position position="171"/>
    </location>
    <ligand>
        <name>[4Fe-4S] cluster</name>
        <dbReference type="ChEBI" id="CHEBI:49883"/>
    </ligand>
</feature>
<keyword evidence="6 10" id="KW-0808">Transferase</keyword>
<dbReference type="AlphaFoldDB" id="A0A7J4JUG0"/>
<dbReference type="Pfam" id="PF02445">
    <property type="entry name" value="NadA"/>
    <property type="match status" value="1"/>
</dbReference>
<feature type="binding site" evidence="10">
    <location>
        <position position="24"/>
    </location>
    <ligand>
        <name>iminosuccinate</name>
        <dbReference type="ChEBI" id="CHEBI:77875"/>
    </ligand>
</feature>
<comment type="similarity">
    <text evidence="10">Belongs to the quinolinate synthase family. Type 2 subfamily.</text>
</comment>
<sequence>MEEKKIIREILRLKKEKNAVILVHNYQNQKIYQVADVIGDSFELSKAAAKTDAEIIVFCGVDFMAETAKLLNPEKKVLLPEQSASCPMAKMVCGDEIRELRKKHPKAAVVSYVNTRAETKAESDACCTSANAAKVVNSLENEEIIFTPDKNLADFVRSKTSKKIISWPGYCCVHENISPEAIKRMKSKRKKALVLAHPECKKEVLGLADFVCSTSQMISKAKESKAKEFIIVTEKNMVARLRKEVPGKKFYSVQAVCRQMKKTTLTSVLDSLKFERNEITIPKEFFAKARSSLEKMLEIGA</sequence>
<evidence type="ECO:0000256" key="6">
    <source>
        <dbReference type="ARBA" id="ARBA00022679"/>
    </source>
</evidence>
<evidence type="ECO:0000256" key="8">
    <source>
        <dbReference type="ARBA" id="ARBA00023004"/>
    </source>
</evidence>
<dbReference type="GO" id="GO:0008987">
    <property type="term" value="F:quinolinate synthetase A activity"/>
    <property type="evidence" value="ECO:0007669"/>
    <property type="project" value="UniProtKB-UniRule"/>
</dbReference>
<feature type="binding site" evidence="10">
    <location>
        <position position="41"/>
    </location>
    <ligand>
        <name>iminosuccinate</name>
        <dbReference type="ChEBI" id="CHEBI:77875"/>
    </ligand>
</feature>
<feature type="binding site" evidence="10">
    <location>
        <begin position="197"/>
        <end position="199"/>
    </location>
    <ligand>
        <name>iminosuccinate</name>
        <dbReference type="ChEBI" id="CHEBI:77875"/>
    </ligand>
</feature>
<dbReference type="SUPFAM" id="SSF142754">
    <property type="entry name" value="NadA-like"/>
    <property type="match status" value="1"/>
</dbReference>
<gene>
    <name evidence="10 11" type="primary">nadA</name>
    <name evidence="11" type="ORF">HA222_02005</name>
</gene>
<dbReference type="InterPro" id="IPR023066">
    <property type="entry name" value="Quinolinate_synth_type2"/>
</dbReference>
<comment type="catalytic activity">
    <reaction evidence="10">
        <text>iminosuccinate + dihydroxyacetone phosphate = quinolinate + phosphate + 2 H2O + H(+)</text>
        <dbReference type="Rhea" id="RHEA:25888"/>
        <dbReference type="ChEBI" id="CHEBI:15377"/>
        <dbReference type="ChEBI" id="CHEBI:15378"/>
        <dbReference type="ChEBI" id="CHEBI:29959"/>
        <dbReference type="ChEBI" id="CHEBI:43474"/>
        <dbReference type="ChEBI" id="CHEBI:57642"/>
        <dbReference type="ChEBI" id="CHEBI:77875"/>
        <dbReference type="EC" id="2.5.1.72"/>
    </reaction>
</comment>
<accession>A0A7J4JUG0</accession>
<keyword evidence="8 10" id="KW-0408">Iron</keyword>
<evidence type="ECO:0000256" key="1">
    <source>
        <dbReference type="ARBA" id="ARBA00005065"/>
    </source>
</evidence>
<keyword evidence="9 10" id="KW-0411">Iron-sulfur</keyword>
<feature type="binding site" evidence="10">
    <location>
        <position position="257"/>
    </location>
    <ligand>
        <name>[4Fe-4S] cluster</name>
        <dbReference type="ChEBI" id="CHEBI:49883"/>
    </ligand>
</feature>
<evidence type="ECO:0000313" key="12">
    <source>
        <dbReference type="Proteomes" id="UP000590964"/>
    </source>
</evidence>
<dbReference type="GO" id="GO:0005737">
    <property type="term" value="C:cytoplasm"/>
    <property type="evidence" value="ECO:0007669"/>
    <property type="project" value="UniProtKB-SubCell"/>
</dbReference>
<comment type="subcellular location">
    <subcellularLocation>
        <location evidence="10">Cytoplasm</location>
    </subcellularLocation>
</comment>
<feature type="binding site" evidence="10">
    <location>
        <begin position="112"/>
        <end position="114"/>
    </location>
    <ligand>
        <name>iminosuccinate</name>
        <dbReference type="ChEBI" id="CHEBI:77875"/>
    </ligand>
</feature>
<evidence type="ECO:0000256" key="9">
    <source>
        <dbReference type="ARBA" id="ARBA00023014"/>
    </source>
</evidence>
<comment type="function">
    <text evidence="10">Catalyzes the condensation of iminoaspartate with dihydroxyacetone phosphate to form quinolinate.</text>
</comment>
<dbReference type="GO" id="GO:0051539">
    <property type="term" value="F:4 iron, 4 sulfur cluster binding"/>
    <property type="evidence" value="ECO:0007669"/>
    <property type="project" value="UniProtKB-KW"/>
</dbReference>
<dbReference type="EMBL" id="DUFW01000028">
    <property type="protein sequence ID" value="HIH21421.1"/>
    <property type="molecule type" value="Genomic_DNA"/>
</dbReference>
<keyword evidence="7 10" id="KW-0479">Metal-binding</keyword>
<evidence type="ECO:0000256" key="3">
    <source>
        <dbReference type="ARBA" id="ARBA00022485"/>
    </source>
</evidence>
<dbReference type="Proteomes" id="UP000590964">
    <property type="component" value="Unassembled WGS sequence"/>
</dbReference>
<keyword evidence="4 10" id="KW-0963">Cytoplasm</keyword>
<evidence type="ECO:0000256" key="10">
    <source>
        <dbReference type="HAMAP-Rule" id="MF_00568"/>
    </source>
</evidence>
<dbReference type="InterPro" id="IPR003473">
    <property type="entry name" value="NadA"/>
</dbReference>
<organism evidence="11 12">
    <name type="scientific">Candidatus Iainarchaeum sp</name>
    <dbReference type="NCBI Taxonomy" id="3101447"/>
    <lineage>
        <taxon>Archaea</taxon>
        <taxon>Candidatus Iainarchaeota</taxon>
        <taxon>Candidatus Iainarchaeia</taxon>
        <taxon>Candidatus Iainarchaeales</taxon>
        <taxon>Candidatus Iainarchaeaceae</taxon>
        <taxon>Candidatus Iainarchaeum</taxon>
    </lineage>
</organism>
<proteinExistence type="inferred from homology"/>
<comment type="caution">
    <text evidence="11">The sequence shown here is derived from an EMBL/GenBank/DDBJ whole genome shotgun (WGS) entry which is preliminary data.</text>
</comment>
<dbReference type="PANTHER" id="PTHR30573:SF0">
    <property type="entry name" value="QUINOLINATE SYNTHASE, CHLOROPLASTIC"/>
    <property type="match status" value="1"/>
</dbReference>
<dbReference type="Gene3D" id="3.40.50.10800">
    <property type="entry name" value="NadA-like"/>
    <property type="match status" value="3"/>
</dbReference>
<dbReference type="NCBIfam" id="NF006878">
    <property type="entry name" value="PRK09375.1-2"/>
    <property type="match status" value="1"/>
</dbReference>
<reference evidence="12" key="1">
    <citation type="journal article" date="2020" name="bioRxiv">
        <title>A rank-normalized archaeal taxonomy based on genome phylogeny resolves widespread incomplete and uneven classifications.</title>
        <authorList>
            <person name="Rinke C."/>
            <person name="Chuvochina M."/>
            <person name="Mussig A.J."/>
            <person name="Chaumeil P.-A."/>
            <person name="Waite D.W."/>
            <person name="Whitman W.B."/>
            <person name="Parks D.H."/>
            <person name="Hugenholtz P."/>
        </authorList>
    </citation>
    <scope>NUCLEOTIDE SEQUENCE [LARGE SCALE GENOMIC DNA]</scope>
</reference>
<comment type="cofactor">
    <cofactor evidence="10">
        <name>[4Fe-4S] cluster</name>
        <dbReference type="ChEBI" id="CHEBI:49883"/>
    </cofactor>
    <text evidence="10">Binds 1 [4Fe-4S] cluster per subunit.</text>
</comment>
<feature type="binding site" evidence="10">
    <location>
        <position position="129"/>
    </location>
    <ligand>
        <name>iminosuccinate</name>
        <dbReference type="ChEBI" id="CHEBI:77875"/>
    </ligand>
</feature>
<dbReference type="PANTHER" id="PTHR30573">
    <property type="entry name" value="QUINOLINATE SYNTHETASE A"/>
    <property type="match status" value="1"/>
</dbReference>
<dbReference type="GO" id="GO:0034628">
    <property type="term" value="P:'de novo' NAD+ biosynthetic process from L-aspartate"/>
    <property type="evidence" value="ECO:0007669"/>
    <property type="project" value="TreeGrafter"/>
</dbReference>
<keyword evidence="3 10" id="KW-0004">4Fe-4S</keyword>
<dbReference type="HAMAP" id="MF_00568">
    <property type="entry name" value="NadA_type2"/>
    <property type="match status" value="1"/>
</dbReference>
<dbReference type="FunFam" id="3.40.50.10800:FF:000003">
    <property type="entry name" value="Quinolinate synthase A"/>
    <property type="match status" value="1"/>
</dbReference>
<dbReference type="NCBIfam" id="TIGR00550">
    <property type="entry name" value="nadA"/>
    <property type="match status" value="1"/>
</dbReference>
<evidence type="ECO:0000256" key="5">
    <source>
        <dbReference type="ARBA" id="ARBA00022642"/>
    </source>
</evidence>